<comment type="caution">
    <text evidence="3">The sequence shown here is derived from an EMBL/GenBank/DDBJ whole genome shotgun (WGS) entry which is preliminary data.</text>
</comment>
<organism evidence="3 4">
    <name type="scientific">Microbaculum marinisediminis</name>
    <dbReference type="NCBI Taxonomy" id="2931392"/>
    <lineage>
        <taxon>Bacteria</taxon>
        <taxon>Pseudomonadati</taxon>
        <taxon>Pseudomonadota</taxon>
        <taxon>Alphaproteobacteria</taxon>
        <taxon>Hyphomicrobiales</taxon>
        <taxon>Tepidamorphaceae</taxon>
        <taxon>Microbaculum</taxon>
    </lineage>
</organism>
<dbReference type="Gene3D" id="2.60.40.2420">
    <property type="match status" value="1"/>
</dbReference>
<evidence type="ECO:0000256" key="1">
    <source>
        <dbReference type="SAM" id="SignalP"/>
    </source>
</evidence>
<gene>
    <name evidence="3" type="ORF">MUB46_07420</name>
</gene>
<dbReference type="EMBL" id="JALIDZ010000003">
    <property type="protein sequence ID" value="MCT8971680.1"/>
    <property type="molecule type" value="Genomic_DNA"/>
</dbReference>
<dbReference type="Pfam" id="PF21112">
    <property type="entry name" value="CsgH"/>
    <property type="match status" value="1"/>
</dbReference>
<name>A0AAW5QXJ6_9HYPH</name>
<sequence length="133" mass="13321">MTTPHTRIATRLLPLLLGLGATAIVAGAVQAVSASTDPALTCEIRETAMGAMVALEPVVRSDGAVSGQYTFKVTSAGGAGNSNIRQGGGFSADGETTLGRVMLGNTGQAYEARLALTAGGRTVECAERIGGAI</sequence>
<dbReference type="InterPro" id="IPR048632">
    <property type="entry name" value="CsgH-like"/>
</dbReference>
<protein>
    <recommendedName>
        <fullName evidence="2">CsgH-like domain-containing protein</fullName>
    </recommendedName>
</protein>
<feature type="signal peptide" evidence="1">
    <location>
        <begin position="1"/>
        <end position="23"/>
    </location>
</feature>
<dbReference type="RefSeq" id="WP_261615254.1">
    <property type="nucleotide sequence ID" value="NZ_JALIDZ010000003.1"/>
</dbReference>
<dbReference type="AlphaFoldDB" id="A0AAW5QXJ6"/>
<feature type="domain" description="CsgH-like" evidence="2">
    <location>
        <begin position="40"/>
        <end position="125"/>
    </location>
</feature>
<evidence type="ECO:0000259" key="2">
    <source>
        <dbReference type="Pfam" id="PF21112"/>
    </source>
</evidence>
<dbReference type="InterPro" id="IPR053722">
    <property type="entry name" value="Curli_assembly_CsgC/AgfC"/>
</dbReference>
<proteinExistence type="predicted"/>
<keyword evidence="1" id="KW-0732">Signal</keyword>
<reference evidence="3 4" key="1">
    <citation type="submission" date="2022-04" db="EMBL/GenBank/DDBJ databases">
        <authorList>
            <person name="Ye Y.-Q."/>
            <person name="Du Z.-J."/>
        </authorList>
    </citation>
    <scope>NUCLEOTIDE SEQUENCE [LARGE SCALE GENOMIC DNA]</scope>
    <source>
        <strain evidence="3 4">A6E488</strain>
    </source>
</reference>
<dbReference type="Proteomes" id="UP001320898">
    <property type="component" value="Unassembled WGS sequence"/>
</dbReference>
<dbReference type="NCBIfam" id="NF041112">
    <property type="entry name" value="chap_CsgH_alph"/>
    <property type="match status" value="1"/>
</dbReference>
<evidence type="ECO:0000313" key="4">
    <source>
        <dbReference type="Proteomes" id="UP001320898"/>
    </source>
</evidence>
<evidence type="ECO:0000313" key="3">
    <source>
        <dbReference type="EMBL" id="MCT8971680.1"/>
    </source>
</evidence>
<dbReference type="InterPro" id="IPR047726">
    <property type="entry name" value="CsgH_dom"/>
</dbReference>
<feature type="chain" id="PRO_5043633210" description="CsgH-like domain-containing protein" evidence="1">
    <location>
        <begin position="24"/>
        <end position="133"/>
    </location>
</feature>
<keyword evidence="4" id="KW-1185">Reference proteome</keyword>
<accession>A0AAW5QXJ6</accession>